<organism evidence="2 3">
    <name type="scientific">Stigmatella erecta</name>
    <dbReference type="NCBI Taxonomy" id="83460"/>
    <lineage>
        <taxon>Bacteria</taxon>
        <taxon>Pseudomonadati</taxon>
        <taxon>Myxococcota</taxon>
        <taxon>Myxococcia</taxon>
        <taxon>Myxococcales</taxon>
        <taxon>Cystobacterineae</taxon>
        <taxon>Archangiaceae</taxon>
        <taxon>Stigmatella</taxon>
    </lineage>
</organism>
<feature type="compositionally biased region" description="Basic and acidic residues" evidence="1">
    <location>
        <begin position="257"/>
        <end position="269"/>
    </location>
</feature>
<sequence length="567" mass="60094">MNLTLRMMVSRRWMSGWSALLALVWVLVSPAALAQKKKAARPVKPRVVVLDFDGDKRDALRKQVEAALRKGGQVQLVPLKQYTAAAAQAKLRGAAARTPEAVARLAPGLKLDAVVTATAAKSLDVRVLSASGQELWTKEVKLPRGRLPASDVRRLAAGVATLAKSPPQGAVAQAPLAEASPEAPPAAPGGLNAPAPLTPEEGPPAKPAPSEVAKEVAPAPVTPAPVAQAPAAQAPAAQAPAEPPAPPEEPVVTVELPRQDEESHTTTRVAFREPAPKPRAVPAPGVAAKPVRRLPVVRLFLGGISTFRNYCARPGVSACGEFDSKPEAQRVGDTIDFKSGTPYLGLSGQLELMPLARAASWVRGWGLQLGASRGYSETQVTITTSTGETPERTVVATDTVLSAQLLYRYSFSLLADPRLQLGYVGVRGGAMSRVFDVDEQARVPLTGSHRLFPTAGLEVSIPLKPWLRAEAGGLFFLSPKAGQGILSDEDERELEVRDFGTEVSSSGWSAELGVAGEVWGPVGYRVRGRFSQVKDTFTGRGARFGWDKGGVARERHIDIEWGVTASF</sequence>
<evidence type="ECO:0000256" key="1">
    <source>
        <dbReference type="SAM" id="MobiDB-lite"/>
    </source>
</evidence>
<evidence type="ECO:0000313" key="3">
    <source>
        <dbReference type="Proteomes" id="UP000199181"/>
    </source>
</evidence>
<dbReference type="AlphaFoldDB" id="A0A1H9ZC81"/>
<feature type="region of interest" description="Disordered" evidence="1">
    <location>
        <begin position="166"/>
        <end position="269"/>
    </location>
</feature>
<dbReference type="RefSeq" id="WP_245767047.1">
    <property type="nucleotide sequence ID" value="NZ_FOIJ01000001.1"/>
</dbReference>
<proteinExistence type="predicted"/>
<gene>
    <name evidence="2" type="ORF">SAMN05443639_101241</name>
</gene>
<reference evidence="3" key="1">
    <citation type="submission" date="2016-10" db="EMBL/GenBank/DDBJ databases">
        <authorList>
            <person name="Varghese N."/>
            <person name="Submissions S."/>
        </authorList>
    </citation>
    <scope>NUCLEOTIDE SEQUENCE [LARGE SCALE GENOMIC DNA]</scope>
    <source>
        <strain evidence="3">DSM 16858</strain>
    </source>
</reference>
<feature type="compositionally biased region" description="Low complexity" evidence="1">
    <location>
        <begin position="208"/>
        <end position="240"/>
    </location>
</feature>
<feature type="compositionally biased region" description="Low complexity" evidence="1">
    <location>
        <begin position="188"/>
        <end position="199"/>
    </location>
</feature>
<name>A0A1H9ZC81_9BACT</name>
<protein>
    <submittedName>
        <fullName evidence="2">Uncharacterized protein</fullName>
    </submittedName>
</protein>
<evidence type="ECO:0000313" key="2">
    <source>
        <dbReference type="EMBL" id="SES79082.1"/>
    </source>
</evidence>
<accession>A0A1H9ZC81</accession>
<keyword evidence="3" id="KW-1185">Reference proteome</keyword>
<dbReference type="EMBL" id="FOIJ01000001">
    <property type="protein sequence ID" value="SES79082.1"/>
    <property type="molecule type" value="Genomic_DNA"/>
</dbReference>
<dbReference type="Proteomes" id="UP000199181">
    <property type="component" value="Unassembled WGS sequence"/>
</dbReference>